<protein>
    <submittedName>
        <fullName evidence="2">Saccharopine dehydrogenase</fullName>
    </submittedName>
</protein>
<name>A0A4Z1BUX3_9ACTN</name>
<dbReference type="InterPro" id="IPR005097">
    <property type="entry name" value="Sacchrp_dh_NADP-bd"/>
</dbReference>
<gene>
    <name evidence="2" type="ORF">EXE59_14620</name>
</gene>
<dbReference type="OrthoDB" id="4420885at2"/>
<dbReference type="Pfam" id="PF03435">
    <property type="entry name" value="Sacchrp_dh_NADP"/>
    <property type="match status" value="1"/>
</dbReference>
<evidence type="ECO:0000259" key="1">
    <source>
        <dbReference type="Pfam" id="PF03435"/>
    </source>
</evidence>
<dbReference type="PANTHER" id="PTHR43796">
    <property type="entry name" value="CARBOXYNORSPERMIDINE SYNTHASE"/>
    <property type="match status" value="1"/>
</dbReference>
<comment type="caution">
    <text evidence="2">The sequence shown here is derived from an EMBL/GenBank/DDBJ whole genome shotgun (WGS) entry which is preliminary data.</text>
</comment>
<sequence length="388" mass="41323">MHVIIVGGGGDMGRVASVVVAADSAITSVTVADLSDARAREVAHDIGDKASHLQLDVTDRDALVRAFEGADIVINTVGPFYLFGPPVLQAAIDCGVHYLDIADDWEPTIEMFALHEKAEAAGVTAIVGMGASPGVSNLLAAVAHAQFDTVETLHTVWRGGVGIPPVPEDPADVQPSAAIDHWIHNLADPIRVWRDGQFHQADALEEFTVDYPGYGVGTLWTCGHPEPISLPRTFPEIKHSVNAMFGRPGLMNIARGLRDRVRTGELTVAEASRELLLTPGRRWPEAGEIPPFPGVFSYAEGVKDGRRARVFVTTPLMPRGGMGESTCIPTAIAALMLARGEITTRGVQGPEAFIDPRDFIERLAPYAGAAGGEPPLDVRVVFDDGAPS</sequence>
<dbReference type="Gene3D" id="3.30.360.10">
    <property type="entry name" value="Dihydrodipicolinate Reductase, domain 2"/>
    <property type="match status" value="1"/>
</dbReference>
<feature type="domain" description="Saccharopine dehydrogenase NADP binding" evidence="1">
    <location>
        <begin position="3"/>
        <end position="126"/>
    </location>
</feature>
<dbReference type="EMBL" id="SRRO01000001">
    <property type="protein sequence ID" value="TGN65061.1"/>
    <property type="molecule type" value="Genomic_DNA"/>
</dbReference>
<dbReference type="PANTHER" id="PTHR43796:SF2">
    <property type="entry name" value="CARBOXYNORSPERMIDINE SYNTHASE"/>
    <property type="match status" value="1"/>
</dbReference>
<keyword evidence="3" id="KW-1185">Reference proteome</keyword>
<dbReference type="Proteomes" id="UP000297496">
    <property type="component" value="Unassembled WGS sequence"/>
</dbReference>
<evidence type="ECO:0000313" key="3">
    <source>
        <dbReference type="Proteomes" id="UP000297496"/>
    </source>
</evidence>
<proteinExistence type="predicted"/>
<dbReference type="InterPro" id="IPR036291">
    <property type="entry name" value="NAD(P)-bd_dom_sf"/>
</dbReference>
<evidence type="ECO:0000313" key="2">
    <source>
        <dbReference type="EMBL" id="TGN65061.1"/>
    </source>
</evidence>
<reference evidence="2 3" key="1">
    <citation type="submission" date="2019-04" db="EMBL/GenBank/DDBJ databases">
        <title>Three New Species of Nocardioides, Nocardioides euryhalodurans sp. nov., Nocardioides seonyuensis sp. nov. and Nocardioides eburneoflavus sp. nov. Isolated from Soil.</title>
        <authorList>
            <person name="Roh S.G."/>
            <person name="Lee C."/>
            <person name="Kim M.-K."/>
            <person name="Kim S.B."/>
        </authorList>
    </citation>
    <scope>NUCLEOTIDE SEQUENCE [LARGE SCALE GENOMIC DNA]</scope>
    <source>
        <strain evidence="2 3">MMS17-SY213</strain>
    </source>
</reference>
<organism evidence="2 3">
    <name type="scientific">Nocardioides eburneiflavus</name>
    <dbReference type="NCBI Taxonomy" id="2518372"/>
    <lineage>
        <taxon>Bacteria</taxon>
        <taxon>Bacillati</taxon>
        <taxon>Actinomycetota</taxon>
        <taxon>Actinomycetes</taxon>
        <taxon>Propionibacteriales</taxon>
        <taxon>Nocardioidaceae</taxon>
        <taxon>Nocardioides</taxon>
    </lineage>
</organism>
<dbReference type="AlphaFoldDB" id="A0A4Z1BUX3"/>
<accession>A0A4Z1BUX3</accession>
<dbReference type="Gene3D" id="3.40.50.720">
    <property type="entry name" value="NAD(P)-binding Rossmann-like Domain"/>
    <property type="match status" value="1"/>
</dbReference>
<dbReference type="RefSeq" id="WP_135839564.1">
    <property type="nucleotide sequence ID" value="NZ_SRRO01000001.1"/>
</dbReference>
<dbReference type="SUPFAM" id="SSF51735">
    <property type="entry name" value="NAD(P)-binding Rossmann-fold domains"/>
    <property type="match status" value="1"/>
</dbReference>